<evidence type="ECO:0000256" key="3">
    <source>
        <dbReference type="ARBA" id="ARBA00022833"/>
    </source>
</evidence>
<feature type="compositionally biased region" description="Basic and acidic residues" evidence="8">
    <location>
        <begin position="21"/>
        <end position="49"/>
    </location>
</feature>
<keyword evidence="5" id="KW-0238">DNA-binding</keyword>
<feature type="region of interest" description="Disordered" evidence="8">
    <location>
        <begin position="247"/>
        <end position="286"/>
    </location>
</feature>
<feature type="region of interest" description="Disordered" evidence="8">
    <location>
        <begin position="722"/>
        <end position="975"/>
    </location>
</feature>
<dbReference type="STRING" id="41067.A0A2I2FJH5"/>
<accession>A0A2I2FJH5</accession>
<dbReference type="Pfam" id="PF04082">
    <property type="entry name" value="Fungal_trans"/>
    <property type="match status" value="1"/>
</dbReference>
<evidence type="ECO:0000256" key="7">
    <source>
        <dbReference type="ARBA" id="ARBA00023242"/>
    </source>
</evidence>
<dbReference type="InterPro" id="IPR036864">
    <property type="entry name" value="Zn2-C6_fun-type_DNA-bd_sf"/>
</dbReference>
<keyword evidence="4" id="KW-0805">Transcription regulation</keyword>
<dbReference type="SUPFAM" id="SSF57701">
    <property type="entry name" value="Zn2/Cys6 DNA-binding domain"/>
    <property type="match status" value="1"/>
</dbReference>
<feature type="compositionally biased region" description="Pro residues" evidence="8">
    <location>
        <begin position="780"/>
        <end position="792"/>
    </location>
</feature>
<evidence type="ECO:0000256" key="8">
    <source>
        <dbReference type="SAM" id="MobiDB-lite"/>
    </source>
</evidence>
<dbReference type="InterPro" id="IPR001138">
    <property type="entry name" value="Zn2Cys6_DnaBD"/>
</dbReference>
<dbReference type="CDD" id="cd12148">
    <property type="entry name" value="fungal_TF_MHR"/>
    <property type="match status" value="1"/>
</dbReference>
<dbReference type="RefSeq" id="XP_024674797.1">
    <property type="nucleotide sequence ID" value="XM_024811535.1"/>
</dbReference>
<evidence type="ECO:0000313" key="11">
    <source>
        <dbReference type="Proteomes" id="UP000234585"/>
    </source>
</evidence>
<dbReference type="Proteomes" id="UP000234585">
    <property type="component" value="Unassembled WGS sequence"/>
</dbReference>
<feature type="compositionally biased region" description="Low complexity" evidence="8">
    <location>
        <begin position="793"/>
        <end position="802"/>
    </location>
</feature>
<evidence type="ECO:0000256" key="1">
    <source>
        <dbReference type="ARBA" id="ARBA00004123"/>
    </source>
</evidence>
<evidence type="ECO:0000313" key="10">
    <source>
        <dbReference type="EMBL" id="PLB40785.1"/>
    </source>
</evidence>
<dbReference type="PANTHER" id="PTHR47540:SF1">
    <property type="entry name" value="ACTIVATOR OF STRESS GENES 1-RELATED"/>
    <property type="match status" value="1"/>
</dbReference>
<feature type="compositionally biased region" description="Polar residues" evidence="8">
    <location>
        <begin position="951"/>
        <end position="964"/>
    </location>
</feature>
<dbReference type="GO" id="GO:0000981">
    <property type="term" value="F:DNA-binding transcription factor activity, RNA polymerase II-specific"/>
    <property type="evidence" value="ECO:0007669"/>
    <property type="project" value="InterPro"/>
</dbReference>
<name>A0A2I2FJH5_ASPCN</name>
<evidence type="ECO:0000256" key="5">
    <source>
        <dbReference type="ARBA" id="ARBA00023125"/>
    </source>
</evidence>
<dbReference type="GO" id="GO:0006351">
    <property type="term" value="P:DNA-templated transcription"/>
    <property type="evidence" value="ECO:0007669"/>
    <property type="project" value="InterPro"/>
</dbReference>
<sequence>MTTPSSFSATAADNVNEDDPHDALHYTLEDPDPDVHMGDDSFPDSKPKESLPMQKRRRVTRACDECRRKKIKCDGKQPCTHCTVYSYECTYDQPSNRRRNPAPQYVEALEHRLHKAEALLRVVLPDLDLDDPRFDEHATEQMLAAIRRESQQSHSQIPPPPPSQPAQSSQPSVAPNTPQSVTITGGPGDETQPSTSAENDSAGDESMLESMVENSGCLDLDDQGHWDYHGHTSGIIFIRRLRKQLGASDMQPPSMKTRPVQQMLESPKSVSDSPQDASLPPTQDLPSRDVARRLCHSALEDGCSLMRFVHEPSFYAMLERIYDTPTEQFTNEENSFLPLLYIVMSVGCLFSDDGTGLLDVSGYESAIGQGFQYFKAGRQLLEITDCRDLTSLQAICFMVLFLQSSAKLSTCYSYVGIALRSALRLGLHRSVTANFNPVERELRKRVFWVVRKMDVYVSTLLGLPQMLSDDDIDQEYPMAIDGDFITPNGILPAPTDYTPLMAGANAHTRLSTILLKVVKYIYPVKNAQHRSKSDQRYVVSHSKIREIERDLQAWMEELPATLRPGTEVSPQLERVRQLLRISYAHVQVVMYRPFLHYVSSGSQARGLDRRSYACAAACVSVSRNIVHITTGMHKHGLLNGSFWFTMYTTYFAILSLLFFVLENPDSPTAKDGILKDAMEGKTTLGGLAKKSMAADRCSQSLNCLFKNLPELLKNRQSAVAPVNLKRPAPTNRVGTTNSPAVAARLTPQRSNTFPLQLLTRPTKAEASNTPKTMDDNHHPSPQPRPSQPPTPSWVPSTPVPRSDSVSTPATMDHPHGPSNMSLSSFPIPGHEPSGTSYRTPSAPPPSYPGGSHLPDLMPIMFPSDDPFAYPTQPMSTLENDHFREDGTPFGMGSNNPLGLSPAGLDNLNSLGMFPHGPTSSGGMNTGLPSQLAQAPPQPHHQAQAQPAMSRSRLQSPVSHGSTTPGEAVNSPDLVSIPNQNQNFLWQGYNFQPGTSQPTMTSSTAAPDFTDLGNLDDAHHQAVGPGMGMGMGLDLGIPLDDIFGNGEALRMGYGNHPYNPANGPPDAANANANANMNANGTGSDDWTQWMNVG</sequence>
<keyword evidence="2" id="KW-0479">Metal-binding</keyword>
<dbReference type="GO" id="GO:0008270">
    <property type="term" value="F:zinc ion binding"/>
    <property type="evidence" value="ECO:0007669"/>
    <property type="project" value="InterPro"/>
</dbReference>
<dbReference type="GO" id="GO:0005634">
    <property type="term" value="C:nucleus"/>
    <property type="evidence" value="ECO:0007669"/>
    <property type="project" value="UniProtKB-SubCell"/>
</dbReference>
<dbReference type="Pfam" id="PF00172">
    <property type="entry name" value="Zn_clus"/>
    <property type="match status" value="1"/>
</dbReference>
<evidence type="ECO:0000259" key="9">
    <source>
        <dbReference type="PROSITE" id="PS50048"/>
    </source>
</evidence>
<dbReference type="SMART" id="SM00066">
    <property type="entry name" value="GAL4"/>
    <property type="match status" value="1"/>
</dbReference>
<dbReference type="CDD" id="cd00067">
    <property type="entry name" value="GAL4"/>
    <property type="match status" value="1"/>
</dbReference>
<feature type="region of interest" description="Disordered" evidence="8">
    <location>
        <begin position="148"/>
        <end position="211"/>
    </location>
</feature>
<proteinExistence type="predicted"/>
<dbReference type="PROSITE" id="PS00463">
    <property type="entry name" value="ZN2_CY6_FUNGAL_1"/>
    <property type="match status" value="1"/>
</dbReference>
<evidence type="ECO:0000256" key="4">
    <source>
        <dbReference type="ARBA" id="ARBA00023015"/>
    </source>
</evidence>
<organism evidence="10 11">
    <name type="scientific">Aspergillus candidus</name>
    <dbReference type="NCBI Taxonomy" id="41067"/>
    <lineage>
        <taxon>Eukaryota</taxon>
        <taxon>Fungi</taxon>
        <taxon>Dikarya</taxon>
        <taxon>Ascomycota</taxon>
        <taxon>Pezizomycotina</taxon>
        <taxon>Eurotiomycetes</taxon>
        <taxon>Eurotiomycetidae</taxon>
        <taxon>Eurotiales</taxon>
        <taxon>Aspergillaceae</taxon>
        <taxon>Aspergillus</taxon>
        <taxon>Aspergillus subgen. Circumdati</taxon>
    </lineage>
</organism>
<evidence type="ECO:0000256" key="2">
    <source>
        <dbReference type="ARBA" id="ARBA00022723"/>
    </source>
</evidence>
<keyword evidence="11" id="KW-1185">Reference proteome</keyword>
<evidence type="ECO:0000256" key="6">
    <source>
        <dbReference type="ARBA" id="ARBA00023163"/>
    </source>
</evidence>
<feature type="compositionally biased region" description="Polar residues" evidence="8">
    <location>
        <begin position="1"/>
        <end position="13"/>
    </location>
</feature>
<dbReference type="PANTHER" id="PTHR47540">
    <property type="entry name" value="THIAMINE REPRESSIBLE GENES REGULATORY PROTEIN THI5"/>
    <property type="match status" value="1"/>
</dbReference>
<feature type="region of interest" description="Disordered" evidence="8">
    <location>
        <begin position="1"/>
        <end position="56"/>
    </location>
</feature>
<protein>
    <recommendedName>
        <fullName evidence="9">Zn(2)-C6 fungal-type domain-containing protein</fullName>
    </recommendedName>
</protein>
<dbReference type="Gene3D" id="4.10.240.10">
    <property type="entry name" value="Zn(2)-C6 fungal-type DNA-binding domain"/>
    <property type="match status" value="1"/>
</dbReference>
<dbReference type="SMART" id="SM00906">
    <property type="entry name" value="Fungal_trans"/>
    <property type="match status" value="1"/>
</dbReference>
<feature type="compositionally biased region" description="Polar residues" evidence="8">
    <location>
        <begin position="917"/>
        <end position="931"/>
    </location>
</feature>
<dbReference type="OrthoDB" id="422427at2759"/>
<feature type="compositionally biased region" description="Polar residues" evidence="8">
    <location>
        <begin position="259"/>
        <end position="285"/>
    </location>
</feature>
<dbReference type="EMBL" id="KZ559123">
    <property type="protein sequence ID" value="PLB40785.1"/>
    <property type="molecule type" value="Genomic_DNA"/>
</dbReference>
<dbReference type="InterPro" id="IPR007219">
    <property type="entry name" value="XnlR_reg_dom"/>
</dbReference>
<keyword evidence="7" id="KW-0539">Nucleus</keyword>
<keyword evidence="3" id="KW-0862">Zinc</keyword>
<feature type="domain" description="Zn(2)-C6 fungal-type" evidence="9">
    <location>
        <begin position="62"/>
        <end position="91"/>
    </location>
</feature>
<dbReference type="GeneID" id="36518695"/>
<keyword evidence="6" id="KW-0804">Transcription</keyword>
<dbReference type="PROSITE" id="PS50048">
    <property type="entry name" value="ZN2_CY6_FUNGAL_2"/>
    <property type="match status" value="1"/>
</dbReference>
<gene>
    <name evidence="10" type="ORF">BDW47DRAFT_100832</name>
</gene>
<reference evidence="10 11" key="1">
    <citation type="submission" date="2017-12" db="EMBL/GenBank/DDBJ databases">
        <authorList>
            <consortium name="DOE Joint Genome Institute"/>
            <person name="Haridas S."/>
            <person name="Kjaerbolling I."/>
            <person name="Vesth T.C."/>
            <person name="Frisvad J.C."/>
            <person name="Nybo J.L."/>
            <person name="Theobald S."/>
            <person name="Kuo A."/>
            <person name="Bowyer P."/>
            <person name="Matsuda Y."/>
            <person name="Mondo S."/>
            <person name="Lyhne E.K."/>
            <person name="Kogle M.E."/>
            <person name="Clum A."/>
            <person name="Lipzen A."/>
            <person name="Salamov A."/>
            <person name="Ngan C.Y."/>
            <person name="Daum C."/>
            <person name="Chiniquy J."/>
            <person name="Barry K."/>
            <person name="LaButti K."/>
            <person name="Simmons B.A."/>
            <person name="Magnuson J.K."/>
            <person name="Mortensen U.H."/>
            <person name="Larsen T.O."/>
            <person name="Grigoriev I.V."/>
            <person name="Baker S.E."/>
            <person name="Andersen M.R."/>
            <person name="Nordberg H.P."/>
            <person name="Cantor M.N."/>
            <person name="Hua S.X."/>
        </authorList>
    </citation>
    <scope>NUCLEOTIDE SEQUENCE [LARGE SCALE GENOMIC DNA]</scope>
    <source>
        <strain evidence="10 11">CBS 102.13</strain>
    </source>
</reference>
<dbReference type="GO" id="GO:0043565">
    <property type="term" value="F:sequence-specific DNA binding"/>
    <property type="evidence" value="ECO:0007669"/>
    <property type="project" value="TreeGrafter"/>
</dbReference>
<comment type="subcellular location">
    <subcellularLocation>
        <location evidence="1">Nucleus</location>
    </subcellularLocation>
</comment>
<dbReference type="InterPro" id="IPR051711">
    <property type="entry name" value="Stress_Response_Reg"/>
</dbReference>
<dbReference type="GO" id="GO:0045944">
    <property type="term" value="P:positive regulation of transcription by RNA polymerase II"/>
    <property type="evidence" value="ECO:0007669"/>
    <property type="project" value="TreeGrafter"/>
</dbReference>
<dbReference type="AlphaFoldDB" id="A0A2I2FJH5"/>
<feature type="compositionally biased region" description="Polar residues" evidence="8">
    <location>
        <begin position="173"/>
        <end position="183"/>
    </location>
</feature>